<keyword evidence="3" id="KW-1185">Reference proteome</keyword>
<evidence type="ECO:0000313" key="2">
    <source>
        <dbReference type="Proteomes" id="UP000038040"/>
    </source>
</evidence>
<evidence type="ECO:0000313" key="4">
    <source>
        <dbReference type="WBParaSite" id="DME_0000171501-mRNA-1"/>
    </source>
</evidence>
<organism evidence="2 4">
    <name type="scientific">Dracunculus medinensis</name>
    <name type="common">Guinea worm</name>
    <dbReference type="NCBI Taxonomy" id="318479"/>
    <lineage>
        <taxon>Eukaryota</taxon>
        <taxon>Metazoa</taxon>
        <taxon>Ecdysozoa</taxon>
        <taxon>Nematoda</taxon>
        <taxon>Chromadorea</taxon>
        <taxon>Rhabditida</taxon>
        <taxon>Spirurina</taxon>
        <taxon>Dracunculoidea</taxon>
        <taxon>Dracunculidae</taxon>
        <taxon>Dracunculus</taxon>
    </lineage>
</organism>
<evidence type="ECO:0000313" key="1">
    <source>
        <dbReference type="EMBL" id="VDN56102.1"/>
    </source>
</evidence>
<dbReference type="Proteomes" id="UP000274756">
    <property type="component" value="Unassembled WGS sequence"/>
</dbReference>
<accession>A0A0N4U4K1</accession>
<sequence length="97" mass="11449">MISEMIRDKNENLDKVIKDSFHAWREFFNSKFNYEEASNVPDYDAFRVERLQLQTTSRAENNLYSSQGDRMVQWLARLGAPMLRLDSPQYKPVQKSG</sequence>
<reference evidence="4" key="1">
    <citation type="submission" date="2017-02" db="UniProtKB">
        <authorList>
            <consortium name="WormBaseParasite"/>
        </authorList>
    </citation>
    <scope>IDENTIFICATION</scope>
</reference>
<protein>
    <submittedName>
        <fullName evidence="4">Linoleate 9S-lipoxygenase-4</fullName>
    </submittedName>
</protein>
<dbReference type="WBParaSite" id="DME_0000171501-mRNA-1">
    <property type="protein sequence ID" value="DME_0000171501-mRNA-1"/>
    <property type="gene ID" value="DME_0000171501"/>
</dbReference>
<reference evidence="1 3" key="2">
    <citation type="submission" date="2018-11" db="EMBL/GenBank/DDBJ databases">
        <authorList>
            <consortium name="Pathogen Informatics"/>
        </authorList>
    </citation>
    <scope>NUCLEOTIDE SEQUENCE [LARGE SCALE GENOMIC DNA]</scope>
</reference>
<evidence type="ECO:0000313" key="3">
    <source>
        <dbReference type="Proteomes" id="UP000274756"/>
    </source>
</evidence>
<name>A0A0N4U4K1_DRAME</name>
<dbReference type="EMBL" id="UYYG01001154">
    <property type="protein sequence ID" value="VDN56102.1"/>
    <property type="molecule type" value="Genomic_DNA"/>
</dbReference>
<proteinExistence type="predicted"/>
<dbReference type="AlphaFoldDB" id="A0A0N4U4K1"/>
<gene>
    <name evidence="1" type="ORF">DME_LOCUS6075</name>
</gene>
<dbReference type="Proteomes" id="UP000038040">
    <property type="component" value="Unplaced"/>
</dbReference>